<name>A0A6L5QM49_9BURK</name>
<gene>
    <name evidence="2" type="ORF">GJ697_23100</name>
</gene>
<evidence type="ECO:0000313" key="3">
    <source>
        <dbReference type="Proteomes" id="UP000481037"/>
    </source>
</evidence>
<dbReference type="Pfam" id="PF05729">
    <property type="entry name" value="NACHT"/>
    <property type="match status" value="1"/>
</dbReference>
<dbReference type="InterPro" id="IPR027417">
    <property type="entry name" value="P-loop_NTPase"/>
</dbReference>
<dbReference type="Gene3D" id="3.40.50.300">
    <property type="entry name" value="P-loop containing nucleotide triphosphate hydrolases"/>
    <property type="match status" value="1"/>
</dbReference>
<dbReference type="EMBL" id="WKJM01000023">
    <property type="protein sequence ID" value="MRX10725.1"/>
    <property type="molecule type" value="Genomic_DNA"/>
</dbReference>
<keyword evidence="3" id="KW-1185">Reference proteome</keyword>
<proteinExistence type="predicted"/>
<accession>A0A6L5QM49</accession>
<dbReference type="PANTHER" id="PTHR46844">
    <property type="entry name" value="SLR5058 PROTEIN"/>
    <property type="match status" value="1"/>
</dbReference>
<comment type="caution">
    <text evidence="2">The sequence shown here is derived from an EMBL/GenBank/DDBJ whole genome shotgun (WGS) entry which is preliminary data.</text>
</comment>
<dbReference type="PANTHER" id="PTHR46844:SF1">
    <property type="entry name" value="SLR5058 PROTEIN"/>
    <property type="match status" value="1"/>
</dbReference>
<evidence type="ECO:0000259" key="1">
    <source>
        <dbReference type="Pfam" id="PF05729"/>
    </source>
</evidence>
<reference evidence="2 3" key="1">
    <citation type="submission" date="2019-11" db="EMBL/GenBank/DDBJ databases">
        <title>Novel species isolated from a subtropical stream in China.</title>
        <authorList>
            <person name="Lu H."/>
        </authorList>
    </citation>
    <scope>NUCLEOTIDE SEQUENCE [LARGE SCALE GENOMIC DNA]</scope>
    <source>
        <strain evidence="2 3">FT25W</strain>
    </source>
</reference>
<organism evidence="2 3">
    <name type="scientific">Duganella alba</name>
    <dbReference type="NCBI Taxonomy" id="2666081"/>
    <lineage>
        <taxon>Bacteria</taxon>
        <taxon>Pseudomonadati</taxon>
        <taxon>Pseudomonadota</taxon>
        <taxon>Betaproteobacteria</taxon>
        <taxon>Burkholderiales</taxon>
        <taxon>Oxalobacteraceae</taxon>
        <taxon>Telluria group</taxon>
        <taxon>Duganella</taxon>
    </lineage>
</organism>
<dbReference type="SUPFAM" id="SSF48371">
    <property type="entry name" value="ARM repeat"/>
    <property type="match status" value="1"/>
</dbReference>
<dbReference type="InterPro" id="IPR016024">
    <property type="entry name" value="ARM-type_fold"/>
</dbReference>
<dbReference type="InterPro" id="IPR007111">
    <property type="entry name" value="NACHT_NTPase"/>
</dbReference>
<evidence type="ECO:0000313" key="2">
    <source>
        <dbReference type="EMBL" id="MRX10725.1"/>
    </source>
</evidence>
<feature type="domain" description="NACHT" evidence="1">
    <location>
        <begin position="312"/>
        <end position="455"/>
    </location>
</feature>
<dbReference type="RefSeq" id="WP_154368021.1">
    <property type="nucleotide sequence ID" value="NZ_WKJM01000023.1"/>
</dbReference>
<protein>
    <submittedName>
        <fullName evidence="2">NACHT domain-containing protein</fullName>
    </submittedName>
</protein>
<dbReference type="Proteomes" id="UP000481037">
    <property type="component" value="Unassembled WGS sequence"/>
</dbReference>
<sequence length="1289" mass="141036">MAIGNWGGSAAGGGVSFQAKVSALCMVHIARAAPLGWCDSVSDVPVSLSAETAGAGDDIGLQLIAGGELEIQAKQKLRANDELWDSILKLCHRANDKGSFYGVLAVGPSTSGKIREHLARDVIRLGQGRNDDLSNLGQTLESKLNAARISLNVCSRIRIQTIHVLEQDGASTQAALAHLSHITTSPDAAWSRLGEESLRLIRLRGRCDASTLSGIIPGLKVDSAGPAIIASKLLEWTLNTTREFTIPAVPSVFSLDDDWLEMAAIARDKPYDGMGSIEDALSSYHDEQHRRNGNRQDKKYNAEALGYFVRQCVVVAGPGMGKTLLLRKIARLLAKKREPVLIVRLRQLAERMRIGDTFVEGVMSIGLDAFSMSQSDVLSLGLQNLTFLLDGLDESGAEQEVIARGAVSLAASFPRCRIVIATRPIGYETAMLSNWKHYELVPLESSQASEHVTCLIAASPESSDDDVKKACSAATAHLRGYGENRFAARSPLLIALLASLALNKVVAEDTREGLYGQMFKLITRLSARQSDSNSLPQTVLNAFLERLGWELTAHPYADIEQTLFACSKYLAEELGERTLKARSMCDQALEFWEATGFVERVRFKASEALTFVHKTFGEFAGAQYLLSLKPQERRGHLAEIVNSEEWDEVAIFASSLGIAAELVSCALDSSSYGLGETIQALRWASYSRDGFDPAIEQTLLQRSWPIIEGPHSGQALKVGVELLNASSKLAGGTDIALRNSNHLQWWTALVAWACLARSRPAALDFSELLTFWDSYLRIADTRRINGGIELNSPVRQLWEQLLLAAAREAVRRGMGAQEQKLIDRISDSVSTQGMGFFGKLSYILSDAGINLKSPMQESMVSKLFDVDYLDKTRLNMLSLLEAVAGNLPESTILVDPPLLHLSAFFQSTDFLNMEISAVAAVDASASEATQKILALAGQVLAQDHSLLIAEVQAKIEELKTGDSFSVYSGIVDVDTAVQWENGKVDDIGDLVALCIQHPSRWIVQLAANLAEHHCSPETMSRLIPLALQTASGDGLAATAYLANSFLGQERARELVMERLRAPLVDGCKYLYAYLSTVWDLELDSEVSNLVRQGFFYGPYTADACLELVLACSPQQQRSMLPLLKEVFKYWVSAEGAYPVGSGIIPHSPRGAILEFLIEYDSLTIDELYLAAQERRSEVSIPSSKAIEKLLLSSEAARAELLERIDKGEQLYKLLAGSLRSTVPYSDDHVRVITQFLESSKVEVRHAALGVLAPPYLPSDEIRHLCEKLVADPYQQIRDKAHELLSAFSK</sequence>